<dbReference type="GO" id="GO:0042742">
    <property type="term" value="P:defense response to bacterium"/>
    <property type="evidence" value="ECO:0007669"/>
    <property type="project" value="UniProtKB-ARBA"/>
</dbReference>
<dbReference type="GO" id="GO:0009626">
    <property type="term" value="P:plant-type hypersensitive response"/>
    <property type="evidence" value="ECO:0007669"/>
    <property type="project" value="UniProtKB-ARBA"/>
</dbReference>
<feature type="domain" description="Disease resistance R13L4/SHOC-2-like LRR" evidence="11">
    <location>
        <begin position="856"/>
        <end position="1190"/>
    </location>
</feature>
<keyword evidence="13" id="KW-1185">Reference proteome</keyword>
<dbReference type="InterPro" id="IPR055414">
    <property type="entry name" value="LRR_R13L4/SHOC2-like"/>
</dbReference>
<dbReference type="InterPro" id="IPR027417">
    <property type="entry name" value="P-loop_NTPase"/>
</dbReference>
<feature type="compositionally biased region" description="Polar residues" evidence="8">
    <location>
        <begin position="484"/>
        <end position="494"/>
    </location>
</feature>
<dbReference type="InterPro" id="IPR044974">
    <property type="entry name" value="Disease_R_plants"/>
</dbReference>
<dbReference type="SUPFAM" id="SSF52540">
    <property type="entry name" value="P-loop containing nucleoside triphosphate hydrolases"/>
    <property type="match status" value="1"/>
</dbReference>
<dbReference type="PANTHER" id="PTHR23155:SF1062">
    <property type="entry name" value="OS11G0579400 PROTEIN"/>
    <property type="match status" value="1"/>
</dbReference>
<evidence type="ECO:0000256" key="8">
    <source>
        <dbReference type="SAM" id="MobiDB-lite"/>
    </source>
</evidence>
<feature type="region of interest" description="Disordered" evidence="8">
    <location>
        <begin position="478"/>
        <end position="506"/>
    </location>
</feature>
<dbReference type="eggNOG" id="KOG4658">
    <property type="taxonomic scope" value="Eukaryota"/>
</dbReference>
<evidence type="ECO:0000256" key="3">
    <source>
        <dbReference type="ARBA" id="ARBA00022737"/>
    </source>
</evidence>
<keyword evidence="3" id="KW-0677">Repeat</keyword>
<evidence type="ECO:0000256" key="4">
    <source>
        <dbReference type="ARBA" id="ARBA00022741"/>
    </source>
</evidence>
<dbReference type="Proteomes" id="UP000004995">
    <property type="component" value="Unassembled WGS sequence"/>
</dbReference>
<keyword evidence="4" id="KW-0547">Nucleotide-binding</keyword>
<keyword evidence="5" id="KW-0611">Plant defense</keyword>
<evidence type="ECO:0000259" key="11">
    <source>
        <dbReference type="Pfam" id="PF23598"/>
    </source>
</evidence>
<evidence type="ECO:0000313" key="13">
    <source>
        <dbReference type="Proteomes" id="UP000004995"/>
    </source>
</evidence>
<dbReference type="Pfam" id="PF18052">
    <property type="entry name" value="Rx_N"/>
    <property type="match status" value="1"/>
</dbReference>
<feature type="region of interest" description="Disordered" evidence="8">
    <location>
        <begin position="151"/>
        <end position="185"/>
    </location>
</feature>
<dbReference type="Gene3D" id="1.20.5.4130">
    <property type="match status" value="1"/>
</dbReference>
<evidence type="ECO:0000256" key="1">
    <source>
        <dbReference type="ARBA" id="ARBA00008894"/>
    </source>
</evidence>
<evidence type="ECO:0000259" key="9">
    <source>
        <dbReference type="Pfam" id="PF18052"/>
    </source>
</evidence>
<evidence type="ECO:0000313" key="12">
    <source>
        <dbReference type="EnsemblPlants" id="KQL16693"/>
    </source>
</evidence>
<evidence type="ECO:0000256" key="7">
    <source>
        <dbReference type="SAM" id="Coils"/>
    </source>
</evidence>
<dbReference type="FunFam" id="1.10.10.10:FF:000322">
    <property type="entry name" value="Probable disease resistance protein At1g63360"/>
    <property type="match status" value="1"/>
</dbReference>
<dbReference type="PANTHER" id="PTHR23155">
    <property type="entry name" value="DISEASE RESISTANCE PROTEIN RP"/>
    <property type="match status" value="1"/>
</dbReference>
<accession>K3Z356</accession>
<dbReference type="InterPro" id="IPR038005">
    <property type="entry name" value="RX-like_CC"/>
</dbReference>
<dbReference type="InterPro" id="IPR032675">
    <property type="entry name" value="LRR_dom_sf"/>
</dbReference>
<dbReference type="EMBL" id="AGNK02002042">
    <property type="status" value="NOT_ANNOTATED_CDS"/>
    <property type="molecule type" value="Genomic_DNA"/>
</dbReference>
<dbReference type="InterPro" id="IPR041118">
    <property type="entry name" value="Rx_N"/>
</dbReference>
<dbReference type="Gene3D" id="3.80.10.10">
    <property type="entry name" value="Ribonuclease Inhibitor"/>
    <property type="match status" value="2"/>
</dbReference>
<reference evidence="13" key="1">
    <citation type="journal article" date="2012" name="Nat. Biotechnol.">
        <title>Reference genome sequence of the model plant Setaria.</title>
        <authorList>
            <person name="Bennetzen J.L."/>
            <person name="Schmutz J."/>
            <person name="Wang H."/>
            <person name="Percifield R."/>
            <person name="Hawkins J."/>
            <person name="Pontaroli A.C."/>
            <person name="Estep M."/>
            <person name="Feng L."/>
            <person name="Vaughn J.N."/>
            <person name="Grimwood J."/>
            <person name="Jenkins J."/>
            <person name="Barry K."/>
            <person name="Lindquist E."/>
            <person name="Hellsten U."/>
            <person name="Deshpande S."/>
            <person name="Wang X."/>
            <person name="Wu X."/>
            <person name="Mitros T."/>
            <person name="Triplett J."/>
            <person name="Yang X."/>
            <person name="Ye C.Y."/>
            <person name="Mauro-Herrera M."/>
            <person name="Wang L."/>
            <person name="Li P."/>
            <person name="Sharma M."/>
            <person name="Sharma R."/>
            <person name="Ronald P.C."/>
            <person name="Panaud O."/>
            <person name="Kellogg E.A."/>
            <person name="Brutnell T.P."/>
            <person name="Doust A.N."/>
            <person name="Tuskan G.A."/>
            <person name="Rokhsar D."/>
            <person name="Devos K.M."/>
        </authorList>
    </citation>
    <scope>NUCLEOTIDE SEQUENCE [LARGE SCALE GENOMIC DNA]</scope>
    <source>
        <strain evidence="13">cv. Yugu1</strain>
    </source>
</reference>
<dbReference type="HOGENOM" id="CLU_000837_7_3_1"/>
<keyword evidence="6 7" id="KW-0175">Coiled coil</keyword>
<feature type="domain" description="Disease resistance N-terminal" evidence="9">
    <location>
        <begin position="7"/>
        <end position="85"/>
    </location>
</feature>
<evidence type="ECO:0000259" key="10">
    <source>
        <dbReference type="Pfam" id="PF23559"/>
    </source>
</evidence>
<protein>
    <submittedName>
        <fullName evidence="12">Uncharacterized protein</fullName>
    </submittedName>
</protein>
<reference evidence="12" key="2">
    <citation type="submission" date="2018-08" db="UniProtKB">
        <authorList>
            <consortium name="EnsemblPlants"/>
        </authorList>
    </citation>
    <scope>IDENTIFICATION</scope>
    <source>
        <strain evidence="12">Yugu1</strain>
    </source>
</reference>
<sequence>MAELASGAVSSLLGLLRNEVLLLSRVGSDVEFIKEEMESMHSFLEHLARTAPPAGGHDEQVRTWMKQVRDLAHDCSNCIDLYLRRGDPAVYRARGGRWRYLWWASWLVQKMVTQHNAAIRLRELKERARDVGKRRLRYGVEIPQKEAWGSAVVPSMPSSSQAAATEEEEEDHQNQASVVAADGSDPRQRALEPRLLEEYCTEKLANWLQLQAETNKDVSISSIAIVVPDDTEDAAGAIAREALTLASANFTCKVWINLSALHLPWDLPLLGSEILSYILRECEQQQGTVGEQDPREQAYRYKDELQDTIWNMIDDDDIVERIEEIKSKIGEVDEGKIGFDRNKKLEESKTLGILILLRVLQLMQSAPDRSMPLSSEDAMKETASRLKSHMEAGKPQICLDNNQYMDILRKVFPASKPLQPQTQEASHGATTLGEDHIKEITNNHKITLDIIWELLCKQQLLESTSAKKEHATGCNKLHGGHDQVGNSAAVASTEQSKEKVEETSGEVQVSSAAAAAAVKEAKEKMKEFRGEVKARNAIAATINETKEKMDKISEEITDKLFIKGIVDKIKPHLENNKTLIILQDDEDYISTEDDEDDVSTWEETRNALNLLGCAPGSAVIVSTKSSQKAKEFCYPQREPITYSLIGLYHDIVLQLTQQREYDPQVLLKILYMCDPHEFCMKIFAHALYANPKRSYDELTKLYQDLGAQKTLGSEAKRMIKFSYRDLPREYKTCFLYLAIFPQGHNISRSTLIGRWVAEGLITKEDWSTAVFHAEQCFEALIKRGLVLPCDIGVAGKVKSCMVGHQVHGFITKIAKKEHILDARLSDVVARHFSIFCGLRLRASDGIGTFVSKLPKYLPQLPLLKVLDLEGWVNSEKLNHYLKDICRKILFLKYLSLRGTKVTDLPNEINNLHELEVLDIRQTEVPARKTKGLLLLKLRRLLADCNDPKMNGDPLHSPVQIPRKIRRMENLEVLSNVKASSDGSELKDIKYLWQLRKLGVVIQDEHRHLDNLLSSINDLKECLQSLSITISNTRRKRKNITLRKSPQPKDMGTLSTLSPRRLESISINGFIPGEKLLEVLAKDCDELAKVTLSSTRLEQGDLMVLALLDKLRCVRLRSYAYSGRKLIFNKDEFPHLKYFLVEGHNMTNIEFQYNTSAELEKIVLSFTNIRSLCGIGNLPQLKELELEENRSLLSFSQDEAALEEKTESRAPEQNTEEKFQQLKYFCVKESKTTNITFKEGAAPELKKITLSLRDENSKITGVEYLPKLKEIELKGGKFLLQLFDNAVKVAKVTLSDTNLKQEDMKILGMKTNLRCLVLSDKSYDEKHLAFNEDAKFPVLDLLIVECPNINSISFTAGSAQKLEKIVCSFTNMNSLSGIDKLPKLNEIEYSGGRVPYLVRKEIAALKRQPVLTYNNPQQQNQARTMKAKQKREMLQKDLQLS</sequence>
<dbReference type="Gramene" id="KQL16693">
    <property type="protein sequence ID" value="KQL16693"/>
    <property type="gene ID" value="SETIT_020974mg"/>
</dbReference>
<dbReference type="EnsemblPlants" id="KQL16693">
    <property type="protein sequence ID" value="KQL16693"/>
    <property type="gene ID" value="SETIT_020974mg"/>
</dbReference>
<dbReference type="InterPro" id="IPR058922">
    <property type="entry name" value="WHD_DRP"/>
</dbReference>
<dbReference type="Pfam" id="PF23559">
    <property type="entry name" value="WHD_DRP"/>
    <property type="match status" value="1"/>
</dbReference>
<evidence type="ECO:0000256" key="5">
    <source>
        <dbReference type="ARBA" id="ARBA00022821"/>
    </source>
</evidence>
<dbReference type="SUPFAM" id="SSF52058">
    <property type="entry name" value="L domain-like"/>
    <property type="match status" value="2"/>
</dbReference>
<dbReference type="InParanoid" id="K3Z356"/>
<keyword evidence="2" id="KW-0433">Leucine-rich repeat</keyword>
<evidence type="ECO:0000256" key="6">
    <source>
        <dbReference type="ARBA" id="ARBA00023054"/>
    </source>
</evidence>
<comment type="similarity">
    <text evidence="1">Belongs to the disease resistance NB-LRR family.</text>
</comment>
<dbReference type="InterPro" id="IPR036388">
    <property type="entry name" value="WH-like_DNA-bd_sf"/>
</dbReference>
<name>K3Z356_SETIT</name>
<dbReference type="CDD" id="cd14798">
    <property type="entry name" value="RX-CC_like"/>
    <property type="match status" value="1"/>
</dbReference>
<dbReference type="Gene3D" id="1.10.10.10">
    <property type="entry name" value="Winged helix-like DNA-binding domain superfamily/Winged helix DNA-binding domain"/>
    <property type="match status" value="1"/>
</dbReference>
<organism evidence="12 13">
    <name type="scientific">Setaria italica</name>
    <name type="common">Foxtail millet</name>
    <name type="synonym">Panicum italicum</name>
    <dbReference type="NCBI Taxonomy" id="4555"/>
    <lineage>
        <taxon>Eukaryota</taxon>
        <taxon>Viridiplantae</taxon>
        <taxon>Streptophyta</taxon>
        <taxon>Embryophyta</taxon>
        <taxon>Tracheophyta</taxon>
        <taxon>Spermatophyta</taxon>
        <taxon>Magnoliopsida</taxon>
        <taxon>Liliopsida</taxon>
        <taxon>Poales</taxon>
        <taxon>Poaceae</taxon>
        <taxon>PACMAD clade</taxon>
        <taxon>Panicoideae</taxon>
        <taxon>Panicodae</taxon>
        <taxon>Paniceae</taxon>
        <taxon>Cenchrinae</taxon>
        <taxon>Setaria</taxon>
    </lineage>
</organism>
<feature type="domain" description="Disease resistance protein winged helix" evidence="10">
    <location>
        <begin position="739"/>
        <end position="809"/>
    </location>
</feature>
<dbReference type="OMA" id="WRYLWWA"/>
<dbReference type="GO" id="GO:0002758">
    <property type="term" value="P:innate immune response-activating signaling pathway"/>
    <property type="evidence" value="ECO:0007669"/>
    <property type="project" value="UniProtKB-ARBA"/>
</dbReference>
<feature type="coiled-coil region" evidence="7">
    <location>
        <begin position="511"/>
        <end position="555"/>
    </location>
</feature>
<dbReference type="GO" id="GO:0000166">
    <property type="term" value="F:nucleotide binding"/>
    <property type="evidence" value="ECO:0007669"/>
    <property type="project" value="UniProtKB-KW"/>
</dbReference>
<proteinExistence type="inferred from homology"/>
<dbReference type="Pfam" id="PF23598">
    <property type="entry name" value="LRR_14"/>
    <property type="match status" value="1"/>
</dbReference>
<evidence type="ECO:0000256" key="2">
    <source>
        <dbReference type="ARBA" id="ARBA00022614"/>
    </source>
</evidence>